<dbReference type="SMART" id="SM00028">
    <property type="entry name" value="TPR"/>
    <property type="match status" value="4"/>
</dbReference>
<dbReference type="RefSeq" id="WP_048186753.1">
    <property type="nucleotide sequence ID" value="NZ_CP011097.1"/>
</dbReference>
<dbReference type="STRING" id="1603555.SU86_006610"/>
<dbReference type="PANTHER" id="PTHR12558">
    <property type="entry name" value="CELL DIVISION CYCLE 16,23,27"/>
    <property type="match status" value="1"/>
</dbReference>
<evidence type="ECO:0000256" key="1">
    <source>
        <dbReference type="PROSITE-ProRule" id="PRU00339"/>
    </source>
</evidence>
<dbReference type="SUPFAM" id="SSF48452">
    <property type="entry name" value="TPR-like"/>
    <property type="match status" value="1"/>
</dbReference>
<name>A0A3G1B2X4_9ARCH</name>
<reference evidence="3 4" key="1">
    <citation type="journal article" date="2016" name="Sci. Rep.">
        <title>A novel ammonia-oxidizing archaeon from wastewater treatment plant: Its enrichment, physiological and genomic characteristics.</title>
        <authorList>
            <person name="Li Y."/>
            <person name="Ding K."/>
            <person name="Wen X."/>
            <person name="Zhang B."/>
            <person name="Shen B."/>
            <person name="Yang Y."/>
        </authorList>
    </citation>
    <scope>NUCLEOTIDE SEQUENCE [LARGE SCALE GENOMIC DNA]</scope>
    <source>
        <strain evidence="3 4">SAT1</strain>
    </source>
</reference>
<dbReference type="OrthoDB" id="4906at2157"/>
<dbReference type="InterPro" id="IPR019734">
    <property type="entry name" value="TPR_rpt"/>
</dbReference>
<accession>A0A3G1B2X4</accession>
<dbReference type="Pfam" id="PF13529">
    <property type="entry name" value="Peptidase_C39_2"/>
    <property type="match status" value="1"/>
</dbReference>
<feature type="repeat" description="TPR" evidence="1">
    <location>
        <begin position="232"/>
        <end position="265"/>
    </location>
</feature>
<dbReference type="AlphaFoldDB" id="A0A3G1B2X4"/>
<evidence type="ECO:0000313" key="3">
    <source>
        <dbReference type="EMBL" id="AJZ76097.1"/>
    </source>
</evidence>
<dbReference type="Pfam" id="PF13181">
    <property type="entry name" value="TPR_8"/>
    <property type="match status" value="1"/>
</dbReference>
<dbReference type="KEGG" id="tah:SU86_006610"/>
<keyword evidence="4" id="KW-1185">Reference proteome</keyword>
<dbReference type="Gene3D" id="1.25.40.10">
    <property type="entry name" value="Tetratricopeptide repeat domain"/>
    <property type="match status" value="1"/>
</dbReference>
<dbReference type="Gene3D" id="3.90.70.10">
    <property type="entry name" value="Cysteine proteinases"/>
    <property type="match status" value="1"/>
</dbReference>
<dbReference type="GeneID" id="24874222"/>
<gene>
    <name evidence="3" type="ORF">SU86_006610</name>
</gene>
<keyword evidence="1" id="KW-0802">TPR repeat</keyword>
<dbReference type="Proteomes" id="UP000266745">
    <property type="component" value="Chromosome"/>
</dbReference>
<feature type="domain" description="Peptidase C39-like" evidence="2">
    <location>
        <begin position="12"/>
        <end position="114"/>
    </location>
</feature>
<evidence type="ECO:0000313" key="4">
    <source>
        <dbReference type="Proteomes" id="UP000266745"/>
    </source>
</evidence>
<dbReference type="InterPro" id="IPR011990">
    <property type="entry name" value="TPR-like_helical_dom_sf"/>
</dbReference>
<dbReference type="PANTHER" id="PTHR12558:SF13">
    <property type="entry name" value="CELL DIVISION CYCLE PROTEIN 27 HOMOLOG"/>
    <property type="match status" value="1"/>
</dbReference>
<protein>
    <recommendedName>
        <fullName evidence="2">Peptidase C39-like domain-containing protein</fullName>
    </recommendedName>
</protein>
<proteinExistence type="predicted"/>
<sequence length="313" mass="35459">MSDHELLLPQVTEENICLPLAISAVSKYWNVNLPLSEAKEIAKKYPNMRGSILIEGIELAQRHGLGSLILHSSIAELKKIIDMGIPPIVILPGLYETVQHASVISGYDDAEKTILHYIPQQDQIGAIPEKQFDKLWEEDGRLVILLATPDIIDTIRLENKSKEKSNRLCFVSEKLNLQGSQDDAIRALKEAVSLDENNSTALCLLGGIYNERNLPECVQFYEKSIQSNKKSYLAYRGLGNYYLKTKQYDMAEKNYTSAIEINSSRFGPIYKNRGLARMSLNKNKQARQDFEDYLKYSPNAKDKDSIIQAIKEM</sequence>
<dbReference type="PROSITE" id="PS50005">
    <property type="entry name" value="TPR"/>
    <property type="match status" value="1"/>
</dbReference>
<dbReference type="InterPro" id="IPR039564">
    <property type="entry name" value="Peptidase_C39-like"/>
</dbReference>
<dbReference type="EMBL" id="CP011097">
    <property type="protein sequence ID" value="AJZ76097.1"/>
    <property type="molecule type" value="Genomic_DNA"/>
</dbReference>
<evidence type="ECO:0000259" key="2">
    <source>
        <dbReference type="Pfam" id="PF13529"/>
    </source>
</evidence>
<organism evidence="3 4">
    <name type="scientific">Candidatus Nitrosotenuis cloacae</name>
    <dbReference type="NCBI Taxonomy" id="1603555"/>
    <lineage>
        <taxon>Archaea</taxon>
        <taxon>Nitrososphaerota</taxon>
        <taxon>Candidatus Nitrosotenuis</taxon>
    </lineage>
</organism>